<dbReference type="InterPro" id="IPR037175">
    <property type="entry name" value="KFase_sf"/>
</dbReference>
<name>A0A1G8QEU8_9RHOB</name>
<organism evidence="1 2">
    <name type="scientific">Salipiger marinus</name>
    <dbReference type="NCBI Taxonomy" id="555512"/>
    <lineage>
        <taxon>Bacteria</taxon>
        <taxon>Pseudomonadati</taxon>
        <taxon>Pseudomonadota</taxon>
        <taxon>Alphaproteobacteria</taxon>
        <taxon>Rhodobacterales</taxon>
        <taxon>Roseobacteraceae</taxon>
        <taxon>Salipiger</taxon>
    </lineage>
</organism>
<dbReference type="GO" id="GO:0019441">
    <property type="term" value="P:L-tryptophan catabolic process to kynurenine"/>
    <property type="evidence" value="ECO:0007669"/>
    <property type="project" value="InterPro"/>
</dbReference>
<dbReference type="SUPFAM" id="SSF102198">
    <property type="entry name" value="Putative cyclase"/>
    <property type="match status" value="1"/>
</dbReference>
<dbReference type="Pfam" id="PF04199">
    <property type="entry name" value="Cyclase"/>
    <property type="match status" value="1"/>
</dbReference>
<protein>
    <submittedName>
        <fullName evidence="1">Kynurenine formamidase</fullName>
    </submittedName>
</protein>
<dbReference type="Proteomes" id="UP000199093">
    <property type="component" value="Unassembled WGS sequence"/>
</dbReference>
<dbReference type="RefSeq" id="WP_089849221.1">
    <property type="nucleotide sequence ID" value="NZ_FNEJ01000015.1"/>
</dbReference>
<evidence type="ECO:0000313" key="1">
    <source>
        <dbReference type="EMBL" id="SDJ02955.1"/>
    </source>
</evidence>
<reference evidence="1 2" key="1">
    <citation type="submission" date="2016-10" db="EMBL/GenBank/DDBJ databases">
        <authorList>
            <person name="de Groot N.N."/>
        </authorList>
    </citation>
    <scope>NUCLEOTIDE SEQUENCE [LARGE SCALE GENOMIC DNA]</scope>
    <source>
        <strain evidence="1 2">DSM 26424</strain>
    </source>
</reference>
<dbReference type="InterPro" id="IPR007325">
    <property type="entry name" value="KFase/CYL"/>
</dbReference>
<dbReference type="PANTHER" id="PTHR31118">
    <property type="entry name" value="CYCLASE-LIKE PROTEIN 2"/>
    <property type="match status" value="1"/>
</dbReference>
<accession>A0A1G8QEU8</accession>
<dbReference type="AlphaFoldDB" id="A0A1G8QEU8"/>
<keyword evidence="2" id="KW-1185">Reference proteome</keyword>
<dbReference type="GO" id="GO:0004061">
    <property type="term" value="F:arylformamidase activity"/>
    <property type="evidence" value="ECO:0007669"/>
    <property type="project" value="InterPro"/>
</dbReference>
<gene>
    <name evidence="1" type="ORF">SAMN04487993_101572</name>
</gene>
<dbReference type="Gene3D" id="3.50.30.50">
    <property type="entry name" value="Putative cyclase"/>
    <property type="match status" value="1"/>
</dbReference>
<sequence length="229" mass="25071">MRIHDLSMPILADHFRWPAPRQVMGDHSDTQPFQVTKLTLSCHSFTHVDARRHMLPGAPTIDQTAPEDVAGACFVADLSDVAPDEEITAARIAKATAGYEGEPILLLRSAWDRQRDWRTPAYWREAPYMSREAARAVAALAPRAVAFDFPQDYTIRLSLDGIVPPITDHVTHDEILRHGITLIEYLIGTAALTGPRCFLCALPLKIEGADGAPARVVAFEGLAEAPGAT</sequence>
<dbReference type="EMBL" id="FNEJ01000015">
    <property type="protein sequence ID" value="SDJ02955.1"/>
    <property type="molecule type" value="Genomic_DNA"/>
</dbReference>
<dbReference type="PANTHER" id="PTHR31118:SF32">
    <property type="entry name" value="KYNURENINE FORMAMIDASE"/>
    <property type="match status" value="1"/>
</dbReference>
<evidence type="ECO:0000313" key="2">
    <source>
        <dbReference type="Proteomes" id="UP000199093"/>
    </source>
</evidence>
<dbReference type="STRING" id="555512.SAMN04487993_101572"/>
<dbReference type="OrthoDB" id="9777007at2"/>
<proteinExistence type="predicted"/>